<keyword evidence="3" id="KW-1185">Reference proteome</keyword>
<gene>
    <name evidence="2" type="ORF">CLV57_2315</name>
</gene>
<reference evidence="2 3" key="1">
    <citation type="submission" date="2017-11" db="EMBL/GenBank/DDBJ databases">
        <title>Genomic Encyclopedia of Archaeal and Bacterial Type Strains, Phase II (KMG-II): From Individual Species to Whole Genera.</title>
        <authorList>
            <person name="Goeker M."/>
        </authorList>
    </citation>
    <scope>NUCLEOTIDE SEQUENCE [LARGE SCALE GENOMIC DNA]</scope>
    <source>
        <strain evidence="2 3">DSM 28175</strain>
    </source>
</reference>
<name>A0A2H9VLI0_9SPHI</name>
<dbReference type="GO" id="GO:0016491">
    <property type="term" value="F:oxidoreductase activity"/>
    <property type="evidence" value="ECO:0007669"/>
    <property type="project" value="InterPro"/>
</dbReference>
<evidence type="ECO:0000313" key="2">
    <source>
        <dbReference type="EMBL" id="PJJ79190.1"/>
    </source>
</evidence>
<dbReference type="Pfam" id="PF11583">
    <property type="entry name" value="AurF"/>
    <property type="match status" value="1"/>
</dbReference>
<dbReference type="Proteomes" id="UP000242687">
    <property type="component" value="Unassembled WGS sequence"/>
</dbReference>
<evidence type="ECO:0000313" key="3">
    <source>
        <dbReference type="Proteomes" id="UP000242687"/>
    </source>
</evidence>
<dbReference type="InterPro" id="IPR012348">
    <property type="entry name" value="RNR-like"/>
</dbReference>
<dbReference type="AlphaFoldDB" id="A0A2H9VLI0"/>
<accession>A0A2H9VLI0</accession>
<evidence type="ECO:0000256" key="1">
    <source>
        <dbReference type="SAM" id="Phobius"/>
    </source>
</evidence>
<dbReference type="SUPFAM" id="SSF47240">
    <property type="entry name" value="Ferritin-like"/>
    <property type="match status" value="1"/>
</dbReference>
<dbReference type="OrthoDB" id="786532at2"/>
<dbReference type="InterPro" id="IPR025859">
    <property type="entry name" value="AurF/CmlI"/>
</dbReference>
<protein>
    <submittedName>
        <fullName evidence="2">Para-aminobenzoate N-oxygenase AurF</fullName>
    </submittedName>
</protein>
<dbReference type="EMBL" id="PGFJ01000002">
    <property type="protein sequence ID" value="PJJ79190.1"/>
    <property type="molecule type" value="Genomic_DNA"/>
</dbReference>
<proteinExistence type="predicted"/>
<sequence length="292" mass="34534">MNAKEIERLIKISRERPLMPETYIPWQLEPEANDIFLPETLTSLEGLDVYHTLSPQQKTELGRHELVQVIASYGWGELLFCLFMTRHMLTLPPDSVEHQFLIREMIEELRHQEMFAQAITKLDGKPLPQSKLHRFFGHFSNKYLPADYLFMGSVSVELVTDVYGNYARKADNIYPVIKKMFDLHNIEEGRHILFTKSLLKEYSAKAGFVKRTLYSYVILFNILFIRTMYVKREIYQRIGLENPDEVYKAASKNFKQKFAERCLDDIIAFVHEWRGFNRLTRFAWRWVLGAKI</sequence>
<organism evidence="2 3">
    <name type="scientific">Mucilaginibacter auburnensis</name>
    <dbReference type="NCBI Taxonomy" id="1457233"/>
    <lineage>
        <taxon>Bacteria</taxon>
        <taxon>Pseudomonadati</taxon>
        <taxon>Bacteroidota</taxon>
        <taxon>Sphingobacteriia</taxon>
        <taxon>Sphingobacteriales</taxon>
        <taxon>Sphingobacteriaceae</taxon>
        <taxon>Mucilaginibacter</taxon>
    </lineage>
</organism>
<keyword evidence="1" id="KW-0812">Transmembrane</keyword>
<keyword evidence="1" id="KW-1133">Transmembrane helix</keyword>
<feature type="transmembrane region" description="Helical" evidence="1">
    <location>
        <begin position="213"/>
        <end position="230"/>
    </location>
</feature>
<keyword evidence="1" id="KW-0472">Membrane</keyword>
<dbReference type="Gene3D" id="1.10.620.20">
    <property type="entry name" value="Ribonucleotide Reductase, subunit A"/>
    <property type="match status" value="1"/>
</dbReference>
<dbReference type="InterPro" id="IPR009078">
    <property type="entry name" value="Ferritin-like_SF"/>
</dbReference>
<dbReference type="RefSeq" id="WP_100341551.1">
    <property type="nucleotide sequence ID" value="NZ_PGFJ01000002.1"/>
</dbReference>
<comment type="caution">
    <text evidence="2">The sequence shown here is derived from an EMBL/GenBank/DDBJ whole genome shotgun (WGS) entry which is preliminary data.</text>
</comment>